<dbReference type="Proteomes" id="UP000033140">
    <property type="component" value="Unassembled WGS sequence"/>
</dbReference>
<sequence length="619" mass="69998">MTLVTDKVRELTNQIDRIAATSFVASFTTEHAESTIPHLQSLIQNLELGNARRLPSLDHISKTLRAAEPPVASTDATVETTPTQDEELQWLLLARCAIVVYGTLLNRLFDQTLPISRDLLYWDRVLSSRLWTSLYVVQTTPERVYTLGKAVWDEAVEQGHLVMAQSQGQSQLAFFTSAFRGALGDRAMFRKFAFPTLPKATDSVLSLGTLLRGEMRARRRKLRSVREVQAAGLGLLVTESLDLGDEAEWKQRLVTGIDLIEDVLQRLSSADMREVEAEAVFPGTPERSLSPANTTPEDLRLRLLRMCDTLLPTQASHSISQTSLYGCPSALTRYWPLALTTALFGPSVLRILLSRRQAFDVWVKDMYTTTIDFWHNWVLQPLEKIVGTIRHSEESEVALMSKRSLGADMESLERMVVDFVVDGQHLSGPELELVRTQVKQGDVTPVLRAYENDIRSPLKNAVMGTLVRSLLIQIQKTKVDVEVAISGIDRLLKSQELVFGFVGVTPSLAVCYVVSRWVSGIFSRRSQLAQSTQQGDIRKTLRNVDRILTLAKAHDKLPYKDQGLLLCEVHLLREYAKRLPEDIKAEFLEDLSDLEGRKLGVKRQRRTIDRMWRCYDKWL</sequence>
<reference evidence="6 7" key="3">
    <citation type="journal article" date="2015" name="Genome Announc.">
        <title>Draft Genome Sequence of the Archiascomycetous Yeast Saitoella complicata.</title>
        <authorList>
            <person name="Yamauchi K."/>
            <person name="Kondo S."/>
            <person name="Hamamoto M."/>
            <person name="Takahashi Y."/>
            <person name="Ogura Y."/>
            <person name="Hayashi T."/>
            <person name="Nishida H."/>
        </authorList>
    </citation>
    <scope>NUCLEOTIDE SEQUENCE [LARGE SCALE GENOMIC DNA]</scope>
    <source>
        <strain evidence="6 7">NRRL Y-17804</strain>
    </source>
</reference>
<evidence type="ECO:0000256" key="4">
    <source>
        <dbReference type="ARBA" id="ARBA00023128"/>
    </source>
</evidence>
<keyword evidence="3" id="KW-1133">Transmembrane helix</keyword>
<keyword evidence="4" id="KW-0496">Mitochondrion</keyword>
<dbReference type="PANTHER" id="PTHR28234:SF1">
    <property type="entry name" value="NUCLEAR CONTROL OF ATPASE PROTEIN 2"/>
    <property type="match status" value="1"/>
</dbReference>
<evidence type="ECO:0000313" key="6">
    <source>
        <dbReference type="EMBL" id="GAO46145.1"/>
    </source>
</evidence>
<evidence type="ECO:0000256" key="5">
    <source>
        <dbReference type="ARBA" id="ARBA00023136"/>
    </source>
</evidence>
<evidence type="ECO:0000256" key="1">
    <source>
        <dbReference type="ARBA" id="ARBA00004225"/>
    </source>
</evidence>
<dbReference type="GO" id="GO:0005741">
    <property type="term" value="C:mitochondrial outer membrane"/>
    <property type="evidence" value="ECO:0007669"/>
    <property type="project" value="TreeGrafter"/>
</dbReference>
<dbReference type="PANTHER" id="PTHR28234">
    <property type="entry name" value="NUCLEAR CONTROL OF ATPASE PROTEIN 2"/>
    <property type="match status" value="1"/>
</dbReference>
<protein>
    <recommendedName>
        <fullName evidence="8">Nuclear control of ATPase protein 2</fullName>
    </recommendedName>
</protein>
<evidence type="ECO:0000256" key="2">
    <source>
        <dbReference type="ARBA" id="ARBA00022692"/>
    </source>
</evidence>
<name>A0A0E9N9Q9_SAICN</name>
<dbReference type="InterPro" id="IPR013946">
    <property type="entry name" value="NCA2-like"/>
</dbReference>
<reference evidence="6 7" key="2">
    <citation type="journal article" date="2014" name="J. Gen. Appl. Microbiol.">
        <title>The early diverging ascomycetous budding yeast Saitoella complicata has three histone deacetylases belonging to the Clr6, Hos2, and Rpd3 lineages.</title>
        <authorList>
            <person name="Nishida H."/>
            <person name="Matsumoto T."/>
            <person name="Kondo S."/>
            <person name="Hamamoto M."/>
            <person name="Yoshikawa H."/>
        </authorList>
    </citation>
    <scope>NUCLEOTIDE SEQUENCE [LARGE SCALE GENOMIC DNA]</scope>
    <source>
        <strain evidence="6 7">NRRL Y-17804</strain>
    </source>
</reference>
<evidence type="ECO:0000313" key="7">
    <source>
        <dbReference type="Proteomes" id="UP000033140"/>
    </source>
</evidence>
<dbReference type="OMA" id="YENEIEW"/>
<reference evidence="6 7" key="1">
    <citation type="journal article" date="2011" name="J. Gen. Appl. Microbiol.">
        <title>Draft genome sequencing of the enigmatic yeast Saitoella complicata.</title>
        <authorList>
            <person name="Nishida H."/>
            <person name="Hamamoto M."/>
            <person name="Sugiyama J."/>
        </authorList>
    </citation>
    <scope>NUCLEOTIDE SEQUENCE [LARGE SCALE GENOMIC DNA]</scope>
    <source>
        <strain evidence="6 7">NRRL Y-17804</strain>
    </source>
</reference>
<gene>
    <name evidence="6" type="ORF">G7K_0384-t1</name>
</gene>
<accession>A0A0E9N9Q9</accession>
<proteinExistence type="predicted"/>
<keyword evidence="7" id="KW-1185">Reference proteome</keyword>
<evidence type="ECO:0008006" key="8">
    <source>
        <dbReference type="Google" id="ProtNLM"/>
    </source>
</evidence>
<dbReference type="AlphaFoldDB" id="A0A0E9N9Q9"/>
<comment type="subcellular location">
    <subcellularLocation>
        <location evidence="1">Mitochondrion membrane</location>
        <topology evidence="1">Multi-pass membrane protein</topology>
    </subcellularLocation>
</comment>
<organism evidence="6 7">
    <name type="scientific">Saitoella complicata (strain BCRC 22490 / CBS 7301 / JCM 7358 / NBRC 10748 / NRRL Y-17804)</name>
    <dbReference type="NCBI Taxonomy" id="698492"/>
    <lineage>
        <taxon>Eukaryota</taxon>
        <taxon>Fungi</taxon>
        <taxon>Dikarya</taxon>
        <taxon>Ascomycota</taxon>
        <taxon>Taphrinomycotina</taxon>
        <taxon>Taphrinomycotina incertae sedis</taxon>
        <taxon>Saitoella</taxon>
    </lineage>
</organism>
<evidence type="ECO:0000256" key="3">
    <source>
        <dbReference type="ARBA" id="ARBA00022989"/>
    </source>
</evidence>
<keyword evidence="5" id="KW-0472">Membrane</keyword>
<dbReference type="Pfam" id="PF08637">
    <property type="entry name" value="NCA2"/>
    <property type="match status" value="1"/>
</dbReference>
<comment type="caution">
    <text evidence="6">The sequence shown here is derived from an EMBL/GenBank/DDBJ whole genome shotgun (WGS) entry which is preliminary data.</text>
</comment>
<dbReference type="STRING" id="698492.A0A0E9N9Q9"/>
<dbReference type="EMBL" id="BACD03000002">
    <property type="protein sequence ID" value="GAO46145.1"/>
    <property type="molecule type" value="Genomic_DNA"/>
</dbReference>
<keyword evidence="2" id="KW-0812">Transmembrane</keyword>